<dbReference type="Proteomes" id="UP000002358">
    <property type="component" value="Chromosome 4"/>
</dbReference>
<dbReference type="KEGG" id="nvi:100123572"/>
<keyword evidence="4" id="KW-0904">Protein phosphatase</keyword>
<evidence type="ECO:0000259" key="11">
    <source>
        <dbReference type="PROSITE" id="PS50030"/>
    </source>
</evidence>
<keyword evidence="2 9" id="KW-0728">SH3 domain</keyword>
<dbReference type="Pfam" id="PF00300">
    <property type="entry name" value="His_Phos_1"/>
    <property type="match status" value="1"/>
</dbReference>
<dbReference type="InterPro" id="IPR009060">
    <property type="entry name" value="UBA-like_sf"/>
</dbReference>
<dbReference type="InterPro" id="IPR051710">
    <property type="entry name" value="Phosphatase_SH3-domain"/>
</dbReference>
<dbReference type="SMR" id="A0A7M7GC55"/>
<evidence type="ECO:0000256" key="4">
    <source>
        <dbReference type="ARBA" id="ARBA00022912"/>
    </source>
</evidence>
<dbReference type="CDD" id="cd14301">
    <property type="entry name" value="UBA_UBS3B"/>
    <property type="match status" value="1"/>
</dbReference>
<evidence type="ECO:0000256" key="9">
    <source>
        <dbReference type="PROSITE-ProRule" id="PRU00192"/>
    </source>
</evidence>
<evidence type="ECO:0000256" key="3">
    <source>
        <dbReference type="ARBA" id="ARBA00022490"/>
    </source>
</evidence>
<dbReference type="GO" id="GO:0005829">
    <property type="term" value="C:cytosol"/>
    <property type="evidence" value="ECO:0007669"/>
    <property type="project" value="UniProtKB-SubCell"/>
</dbReference>
<feature type="domain" description="UBA" evidence="11">
    <location>
        <begin position="14"/>
        <end position="58"/>
    </location>
</feature>
<dbReference type="InterPro" id="IPR029033">
    <property type="entry name" value="His_PPase_superfam"/>
</dbReference>
<dbReference type="InParanoid" id="A0A7M7GC55"/>
<protein>
    <recommendedName>
        <fullName evidence="8">Ecdysteroid-phosphate phosphatase</fullName>
    </recommendedName>
</protein>
<dbReference type="FunCoup" id="A0A7M7GC55">
    <property type="interactions" value="1221"/>
</dbReference>
<feature type="domain" description="SH3" evidence="10">
    <location>
        <begin position="232"/>
        <end position="297"/>
    </location>
</feature>
<name>A0A7M7GC55_NASVI</name>
<dbReference type="SUPFAM" id="SSF55144">
    <property type="entry name" value="LigT-like"/>
    <property type="match status" value="1"/>
</dbReference>
<evidence type="ECO:0000313" key="13">
    <source>
        <dbReference type="Proteomes" id="UP000002358"/>
    </source>
</evidence>
<dbReference type="GO" id="GO:0102531">
    <property type="term" value="F:ecdysteroid-phosphate phosphatase activity"/>
    <property type="evidence" value="ECO:0007669"/>
    <property type="project" value="UniProtKB-ARBA"/>
</dbReference>
<dbReference type="FunFam" id="1.10.8.10:FF:000053">
    <property type="entry name" value="Ubiquitin-associated and SH3 domain-containing, A"/>
    <property type="match status" value="1"/>
</dbReference>
<organism evidence="12 13">
    <name type="scientific">Nasonia vitripennis</name>
    <name type="common">Parasitic wasp</name>
    <dbReference type="NCBI Taxonomy" id="7425"/>
    <lineage>
        <taxon>Eukaryota</taxon>
        <taxon>Metazoa</taxon>
        <taxon>Ecdysozoa</taxon>
        <taxon>Arthropoda</taxon>
        <taxon>Hexapoda</taxon>
        <taxon>Insecta</taxon>
        <taxon>Pterygota</taxon>
        <taxon>Neoptera</taxon>
        <taxon>Endopterygota</taxon>
        <taxon>Hymenoptera</taxon>
        <taxon>Apocrita</taxon>
        <taxon>Proctotrupomorpha</taxon>
        <taxon>Chalcidoidea</taxon>
        <taxon>Pteromalidae</taxon>
        <taxon>Pteromalinae</taxon>
        <taxon>Nasonia</taxon>
    </lineage>
</organism>
<comment type="catalytic activity">
    <reaction evidence="5">
        <text>20-hydroxyecdysone 22-phosphate + H2O = 20-hydroxyecdysone + phosphate</text>
        <dbReference type="Rhea" id="RHEA:63580"/>
        <dbReference type="ChEBI" id="CHEBI:15377"/>
        <dbReference type="ChEBI" id="CHEBI:16587"/>
        <dbReference type="ChEBI" id="CHEBI:43474"/>
        <dbReference type="ChEBI" id="CHEBI:147382"/>
    </reaction>
</comment>
<dbReference type="RefSeq" id="XP_001607227.3">
    <property type="nucleotide sequence ID" value="XM_001607177.6"/>
</dbReference>
<dbReference type="Gene3D" id="3.90.1140.10">
    <property type="entry name" value="Cyclic phosphodiesterase"/>
    <property type="match status" value="1"/>
</dbReference>
<dbReference type="CTD" id="42840"/>
<dbReference type="OrthoDB" id="414418at2759"/>
<dbReference type="InterPro" id="IPR001452">
    <property type="entry name" value="SH3_domain"/>
</dbReference>
<keyword evidence="4" id="KW-0378">Hydrolase</keyword>
<dbReference type="PROSITE" id="PS50002">
    <property type="entry name" value="SH3"/>
    <property type="match status" value="1"/>
</dbReference>
<evidence type="ECO:0000256" key="2">
    <source>
        <dbReference type="ARBA" id="ARBA00022443"/>
    </source>
</evidence>
<dbReference type="Gene3D" id="3.40.50.1240">
    <property type="entry name" value="Phosphoglycerate mutase-like"/>
    <property type="match status" value="1"/>
</dbReference>
<dbReference type="SUPFAM" id="SSF53254">
    <property type="entry name" value="Phosphoglycerate mutase-like"/>
    <property type="match status" value="1"/>
</dbReference>
<keyword evidence="13" id="KW-1185">Reference proteome</keyword>
<dbReference type="Gene3D" id="2.30.30.40">
    <property type="entry name" value="SH3 Domains"/>
    <property type="match status" value="1"/>
</dbReference>
<comment type="subcellular location">
    <subcellularLocation>
        <location evidence="1">Cytoplasm</location>
        <location evidence="1">Cytosol</location>
    </subcellularLocation>
</comment>
<reference evidence="12" key="1">
    <citation type="submission" date="2021-01" db="UniProtKB">
        <authorList>
            <consortium name="EnsemblMetazoa"/>
        </authorList>
    </citation>
    <scope>IDENTIFICATION</scope>
</reference>
<evidence type="ECO:0000256" key="1">
    <source>
        <dbReference type="ARBA" id="ARBA00004514"/>
    </source>
</evidence>
<dbReference type="Pfam" id="PF22562">
    <property type="entry name" value="UBA_7"/>
    <property type="match status" value="1"/>
</dbReference>
<evidence type="ECO:0000313" key="12">
    <source>
        <dbReference type="EnsemblMetazoa" id="XP_001607227"/>
    </source>
</evidence>
<evidence type="ECO:0000256" key="8">
    <source>
        <dbReference type="ARBA" id="ARBA00074288"/>
    </source>
</evidence>
<accession>A0A7M7GC55</accession>
<dbReference type="GeneID" id="100123572"/>
<proteinExistence type="predicted"/>
<dbReference type="GO" id="GO:0004721">
    <property type="term" value="F:phosphoprotein phosphatase activity"/>
    <property type="evidence" value="ECO:0007669"/>
    <property type="project" value="UniProtKB-KW"/>
</dbReference>
<dbReference type="EnsemblMetazoa" id="XM_001607177">
    <property type="protein sequence ID" value="XP_001607227"/>
    <property type="gene ID" value="LOC100123572"/>
</dbReference>
<dbReference type="InterPro" id="IPR009097">
    <property type="entry name" value="Cyclic_Pdiesterase"/>
</dbReference>
<dbReference type="AlphaFoldDB" id="A0A7M7GC55"/>
<dbReference type="PANTHER" id="PTHR16469">
    <property type="entry name" value="UBIQUITIN-ASSOCIATED AND SH3 DOMAIN-CONTAINING BA-RELATED"/>
    <property type="match status" value="1"/>
</dbReference>
<keyword evidence="3" id="KW-0963">Cytoplasm</keyword>
<dbReference type="PANTHER" id="PTHR16469:SF27">
    <property type="entry name" value="UBIQUITIN-ASSOCIATED AND SH3 DOMAIN-CONTAINING BA-RELATED"/>
    <property type="match status" value="1"/>
</dbReference>
<dbReference type="Gene3D" id="1.10.8.10">
    <property type="entry name" value="DNA helicase RuvA subunit, C-terminal domain"/>
    <property type="match status" value="1"/>
</dbReference>
<dbReference type="Pfam" id="PF14604">
    <property type="entry name" value="SH3_9"/>
    <property type="match status" value="1"/>
</dbReference>
<dbReference type="CDD" id="cd07067">
    <property type="entry name" value="HP_PGM_like"/>
    <property type="match status" value="1"/>
</dbReference>
<evidence type="ECO:0000256" key="6">
    <source>
        <dbReference type="ARBA" id="ARBA00051991"/>
    </source>
</evidence>
<dbReference type="SUPFAM" id="SSF50044">
    <property type="entry name" value="SH3-domain"/>
    <property type="match status" value="1"/>
</dbReference>
<evidence type="ECO:0000259" key="10">
    <source>
        <dbReference type="PROSITE" id="PS50002"/>
    </source>
</evidence>
<evidence type="ECO:0000256" key="5">
    <source>
        <dbReference type="ARBA" id="ARBA00050567"/>
    </source>
</evidence>
<dbReference type="SUPFAM" id="SSF46934">
    <property type="entry name" value="UBA-like"/>
    <property type="match status" value="1"/>
</dbReference>
<comment type="catalytic activity">
    <reaction evidence="7">
        <text>ecdysone 22-phosphate + H2O = ecdysone + phosphate</text>
        <dbReference type="Rhea" id="RHEA:63576"/>
        <dbReference type="ChEBI" id="CHEBI:15377"/>
        <dbReference type="ChEBI" id="CHEBI:16688"/>
        <dbReference type="ChEBI" id="CHEBI:43474"/>
        <dbReference type="ChEBI" id="CHEBI:147380"/>
    </reaction>
</comment>
<dbReference type="PROSITE" id="PS50030">
    <property type="entry name" value="UBA"/>
    <property type="match status" value="1"/>
</dbReference>
<comment type="catalytic activity">
    <reaction evidence="6">
        <text>2-deoxyecdysone 22-phosphate + H2O = 2-deoxyecdysone + phosphate</text>
        <dbReference type="Rhea" id="RHEA:63584"/>
        <dbReference type="ChEBI" id="CHEBI:15377"/>
        <dbReference type="ChEBI" id="CHEBI:19566"/>
        <dbReference type="ChEBI" id="CHEBI:43474"/>
        <dbReference type="ChEBI" id="CHEBI:147386"/>
    </reaction>
</comment>
<dbReference type="InterPro" id="IPR015940">
    <property type="entry name" value="UBA"/>
</dbReference>
<evidence type="ECO:0000256" key="7">
    <source>
        <dbReference type="ARBA" id="ARBA00052011"/>
    </source>
</evidence>
<dbReference type="InterPro" id="IPR036028">
    <property type="entry name" value="SH3-like_dom_sf"/>
</dbReference>
<sequence>MATLPPRKNPTPTKISKEHLTPLQILLQLGFPKHRAEKALAATGHRSVQLASDWLLAHVRDPTLDSIEPREYVLYLCPTGQLHEQLQKFWMKSKELEWNGVHNFMPHITLVSFFKASDECSKELATILETLITREECPDSIELETYVSPNFMGLFVKDEQAEWLKSLAVKYINKLSTLGINAEPNSKSLHLTLAYQFSNSLLEPLRSMVEKLEPNKLAIWELRLYSKDPRSFNLNIHKVMHMHIPREHDELELRPGDYIYVPEEACATSIDGWVEGISWLTGTSGYFPLNHTKRTAESDSWTLHSTVQITDNKIDIIEDIIPQTRRPPIVLSNESLDTPDGIAADNEPMEAAEPTILPAREMLICRHGERVDFTFGTWIPYCFEADGSYVRRDLNMPVKIPPRNIQDFQDDCPLTTLGELQAFLIGEAMKSSNMHMDVAFASPSLRCVQTLSQILKGFQSNLSIKIEPGLMEWVAWYQNGLPTWMTPEELSNAGFRIDKTYKPVVKAEELPLRENAAQYYDRSYALIKSIIESTKGNILIVAHATSLPACTRQLTGGRVPHVTEVTRLVQQVPYLACLMARESPDGWQLHPPPFPPITHSSNKRFDWKILT</sequence>
<dbReference type="InterPro" id="IPR013078">
    <property type="entry name" value="His_Pase_superF_clade-1"/>
</dbReference>